<dbReference type="PANTHER" id="PTHR37473:SF1">
    <property type="entry name" value="EF-HAND DOMAIN-CONTAINING PROTEIN"/>
    <property type="match status" value="1"/>
</dbReference>
<evidence type="ECO:0000256" key="1">
    <source>
        <dbReference type="SAM" id="MobiDB-lite"/>
    </source>
</evidence>
<reference evidence="2 3" key="1">
    <citation type="submission" date="2014-06" db="EMBL/GenBank/DDBJ databases">
        <authorList>
            <person name="Swart Estienne"/>
        </authorList>
    </citation>
    <scope>NUCLEOTIDE SEQUENCE [LARGE SCALE GENOMIC DNA]</scope>
    <source>
        <strain evidence="2 3">130c</strain>
    </source>
</reference>
<sequence length="294" mass="35458">MQYNHQDEQYNENDDQQQQDNQYDEQNDNQNAPQEMDLNVYEDDDDETLHRKLIAAKIARKRAEEDMKLLANRIHLLKQEEQKAWKKIDETKKKARDIMSQRQRNQEHLQQKMERQRQKEEEEAQRIAQNRAYKDQLKQNIENQKKGYEEKVKNQADYVKQEKSDLKDQMHIQKQQEYLRATQMKQIIKTQQSQLKDKKVRDFEEKQAKARTQIEEKMYREEQQRLEHEAMVARMEQEELELIKRLQNTQMLQKAAYDDLETALQNGQIPEGMLNERPGTGAKKTAGKISQLRR</sequence>
<organism evidence="2 3">
    <name type="scientific">Stylonychia lemnae</name>
    <name type="common">Ciliate</name>
    <dbReference type="NCBI Taxonomy" id="5949"/>
    <lineage>
        <taxon>Eukaryota</taxon>
        <taxon>Sar</taxon>
        <taxon>Alveolata</taxon>
        <taxon>Ciliophora</taxon>
        <taxon>Intramacronucleata</taxon>
        <taxon>Spirotrichea</taxon>
        <taxon>Stichotrichia</taxon>
        <taxon>Sporadotrichida</taxon>
        <taxon>Oxytrichidae</taxon>
        <taxon>Stylonychinae</taxon>
        <taxon>Stylonychia</taxon>
    </lineage>
</organism>
<dbReference type="InParanoid" id="A0A078AJR7"/>
<feature type="compositionally biased region" description="Acidic residues" evidence="1">
    <location>
        <begin position="9"/>
        <end position="27"/>
    </location>
</feature>
<protein>
    <submittedName>
        <fullName evidence="2">Uncharacterized protein</fullName>
    </submittedName>
</protein>
<accession>A0A078AJR7</accession>
<keyword evidence="3" id="KW-1185">Reference proteome</keyword>
<proteinExistence type="predicted"/>
<dbReference type="AlphaFoldDB" id="A0A078AJR7"/>
<gene>
    <name evidence="2" type="primary">Contig10477.g11183</name>
    <name evidence="2" type="ORF">STYLEM_10736</name>
</gene>
<dbReference type="EMBL" id="CCKQ01010208">
    <property type="protein sequence ID" value="CDW81712.1"/>
    <property type="molecule type" value="Genomic_DNA"/>
</dbReference>
<dbReference type="PANTHER" id="PTHR37473">
    <property type="entry name" value="EF-HAND DOMAIN-CONTAINING PROTEIN"/>
    <property type="match status" value="1"/>
</dbReference>
<evidence type="ECO:0000313" key="2">
    <source>
        <dbReference type="EMBL" id="CDW81712.1"/>
    </source>
</evidence>
<name>A0A078AJR7_STYLE</name>
<dbReference type="OrthoDB" id="313227at2759"/>
<feature type="region of interest" description="Disordered" evidence="1">
    <location>
        <begin position="1"/>
        <end position="46"/>
    </location>
</feature>
<feature type="compositionally biased region" description="Basic and acidic residues" evidence="1">
    <location>
        <begin position="98"/>
        <end position="120"/>
    </location>
</feature>
<feature type="region of interest" description="Disordered" evidence="1">
    <location>
        <begin position="98"/>
        <end position="135"/>
    </location>
</feature>
<dbReference type="OMA" id="VKMRIRQ"/>
<feature type="region of interest" description="Disordered" evidence="1">
    <location>
        <begin position="270"/>
        <end position="294"/>
    </location>
</feature>
<evidence type="ECO:0000313" key="3">
    <source>
        <dbReference type="Proteomes" id="UP000039865"/>
    </source>
</evidence>
<dbReference type="Proteomes" id="UP000039865">
    <property type="component" value="Unassembled WGS sequence"/>
</dbReference>